<proteinExistence type="predicted"/>
<evidence type="ECO:0000313" key="2">
    <source>
        <dbReference type="Proteomes" id="UP001057452"/>
    </source>
</evidence>
<evidence type="ECO:0000313" key="1">
    <source>
        <dbReference type="EMBL" id="KAI4821664.1"/>
    </source>
</evidence>
<dbReference type="EMBL" id="CM043792">
    <property type="protein sequence ID" value="KAI4821664.1"/>
    <property type="molecule type" value="Genomic_DNA"/>
</dbReference>
<comment type="caution">
    <text evidence="1">The sequence shown here is derived from an EMBL/GenBank/DDBJ whole genome shotgun (WGS) entry which is preliminary data.</text>
</comment>
<gene>
    <name evidence="1" type="ORF">KUCAC02_007258</name>
</gene>
<feature type="non-terminal residue" evidence="1">
    <location>
        <position position="59"/>
    </location>
</feature>
<keyword evidence="2" id="KW-1185">Reference proteome</keyword>
<name>A0ACB9X4X9_CHAAC</name>
<organism evidence="1 2">
    <name type="scientific">Chaenocephalus aceratus</name>
    <name type="common">Blackfin icefish</name>
    <name type="synonym">Chaenichthys aceratus</name>
    <dbReference type="NCBI Taxonomy" id="36190"/>
    <lineage>
        <taxon>Eukaryota</taxon>
        <taxon>Metazoa</taxon>
        <taxon>Chordata</taxon>
        <taxon>Craniata</taxon>
        <taxon>Vertebrata</taxon>
        <taxon>Euteleostomi</taxon>
        <taxon>Actinopterygii</taxon>
        <taxon>Neopterygii</taxon>
        <taxon>Teleostei</taxon>
        <taxon>Neoteleostei</taxon>
        <taxon>Acanthomorphata</taxon>
        <taxon>Eupercaria</taxon>
        <taxon>Perciformes</taxon>
        <taxon>Notothenioidei</taxon>
        <taxon>Channichthyidae</taxon>
        <taxon>Chaenocephalus</taxon>
    </lineage>
</organism>
<dbReference type="Proteomes" id="UP001057452">
    <property type="component" value="Chromosome 8"/>
</dbReference>
<protein>
    <submittedName>
        <fullName evidence="1">Uncharacterized protein</fullName>
    </submittedName>
</protein>
<accession>A0ACB9X4X9</accession>
<reference evidence="1" key="1">
    <citation type="submission" date="2022-05" db="EMBL/GenBank/DDBJ databases">
        <title>Chromosome-level genome of Chaenocephalus aceratus.</title>
        <authorList>
            <person name="Park H."/>
        </authorList>
    </citation>
    <scope>NUCLEOTIDE SEQUENCE</scope>
    <source>
        <strain evidence="1">KU_202001</strain>
    </source>
</reference>
<sequence length="59" mass="6639">SVRVRERRPGRAPAVGSVLVNVLEWISSLHVVDVYQTDCPVGMDWLRVLRLAASVHRCL</sequence>
<feature type="non-terminal residue" evidence="1">
    <location>
        <position position="1"/>
    </location>
</feature>